<keyword evidence="1" id="KW-1015">Disulfide bond</keyword>
<feature type="domain" description="Laminin G" evidence="3">
    <location>
        <begin position="225"/>
        <end position="403"/>
    </location>
</feature>
<dbReference type="Gene3D" id="2.60.120.200">
    <property type="match status" value="4"/>
</dbReference>
<dbReference type="SUPFAM" id="SSF49899">
    <property type="entry name" value="Concanavalin A-like lectins/glucanases"/>
    <property type="match status" value="4"/>
</dbReference>
<protein>
    <submittedName>
        <fullName evidence="4">NR1AA-like protein</fullName>
    </submittedName>
</protein>
<dbReference type="PANTHER" id="PTHR15036">
    <property type="entry name" value="PIKACHURIN-LIKE PROTEIN"/>
    <property type="match status" value="1"/>
</dbReference>
<evidence type="ECO:0000256" key="2">
    <source>
        <dbReference type="SAM" id="MobiDB-lite"/>
    </source>
</evidence>
<dbReference type="InterPro" id="IPR050372">
    <property type="entry name" value="Neurexin-related_CASP"/>
</dbReference>
<accession>A0ABY7ELY3</accession>
<evidence type="ECO:0000256" key="1">
    <source>
        <dbReference type="PROSITE-ProRule" id="PRU00122"/>
    </source>
</evidence>
<gene>
    <name evidence="4" type="ORF">MAR_035906</name>
</gene>
<feature type="compositionally biased region" description="Polar residues" evidence="2">
    <location>
        <begin position="10"/>
        <end position="27"/>
    </location>
</feature>
<feature type="disulfide bond" evidence="1">
    <location>
        <begin position="723"/>
        <end position="750"/>
    </location>
</feature>
<keyword evidence="5" id="KW-1185">Reference proteome</keyword>
<dbReference type="InterPro" id="IPR013320">
    <property type="entry name" value="ConA-like_dom_sf"/>
</dbReference>
<dbReference type="CDD" id="cd00110">
    <property type="entry name" value="LamG"/>
    <property type="match status" value="4"/>
</dbReference>
<organism evidence="4 5">
    <name type="scientific">Mya arenaria</name>
    <name type="common">Soft-shell clam</name>
    <dbReference type="NCBI Taxonomy" id="6604"/>
    <lineage>
        <taxon>Eukaryota</taxon>
        <taxon>Metazoa</taxon>
        <taxon>Spiralia</taxon>
        <taxon>Lophotrochozoa</taxon>
        <taxon>Mollusca</taxon>
        <taxon>Bivalvia</taxon>
        <taxon>Autobranchia</taxon>
        <taxon>Heteroconchia</taxon>
        <taxon>Euheterodonta</taxon>
        <taxon>Imparidentia</taxon>
        <taxon>Neoheterodontei</taxon>
        <taxon>Myida</taxon>
        <taxon>Myoidea</taxon>
        <taxon>Myidae</taxon>
        <taxon>Mya</taxon>
    </lineage>
</organism>
<name>A0ABY7ELY3_MYAAR</name>
<dbReference type="Pfam" id="PF02210">
    <property type="entry name" value="Laminin_G_2"/>
    <property type="match status" value="4"/>
</dbReference>
<sequence length="754" mass="84196">MFVPERCPGASNTEEAMTVNPSNGQDSLSSRLVKTTSKIIRFFGDSFIKYSFDGLPSELFEEMDTESVSLTFITQSSDGLIWFWKDGAVQHPDSRVVNDFRWHTIRVEKNGRELTIFLDEQLAQTVTSSRDIQFITRRADVYLAGTADPRTDTTGLVNTKFDGALVDVESKKSRGPNKEIIISFLQQVGQATGNITIIDTDDWNSGRWTWGTTSAPPTPAARRPTPVTFKTGNSMFFLSDALDMRSGGTVSYRFRTIEPSGLLSIARGSGVQFFAMEVYDGILYFVYEFGSLNARNMFSDRRVDDGEWHEVMMRVDAGSQGMTLALDGRPFTVPLSYDQLLSLYFFKMYFGGYDNYRNTPWPLYARKGYRGCYDLHMFIRNQRMSDVETGCASMLGQCQAQPCDYGFCRDRMSGYTQRLLGGTGVSPPRSTLSTVTTETDSKGDYIQAELDDGRLKITFLVDGQSKTFVTGSILNDYLWHTMYIRRRADDVQIWLDDEPRSVGVIGGENYNLYIDRIKFGSIGETGELRGGNYIGYMQNFVYDGQELFGQLKGQSSSAKWIFDLPFDLLPLLTYKPITVTSDGAFFQLPSMTVGRTLKIMFKFKTRESNGLILYNSGIGSDVIAIELSDGHIRFAFNLGAGIMHTVVPTRNLNDNTWHDVQVALSDRGQFTVRVDGETVQVSNSNRNTLSLNGMLYIGGMPTALFSRPEVTALLDSRKGFLGCLASVDLNGAVPDLVSYASDKTKLLNGCTGKI</sequence>
<dbReference type="InterPro" id="IPR001791">
    <property type="entry name" value="Laminin_G"/>
</dbReference>
<feature type="domain" description="Laminin G" evidence="3">
    <location>
        <begin position="575"/>
        <end position="750"/>
    </location>
</feature>
<dbReference type="SMART" id="SM00282">
    <property type="entry name" value="LamG"/>
    <property type="match status" value="4"/>
</dbReference>
<evidence type="ECO:0000259" key="3">
    <source>
        <dbReference type="PROSITE" id="PS50025"/>
    </source>
</evidence>
<dbReference type="PROSITE" id="PS50025">
    <property type="entry name" value="LAM_G_DOMAIN"/>
    <property type="match status" value="2"/>
</dbReference>
<dbReference type="PANTHER" id="PTHR15036:SF89">
    <property type="entry name" value="NEUREXIN 1, ISOFORM F"/>
    <property type="match status" value="1"/>
</dbReference>
<feature type="region of interest" description="Disordered" evidence="2">
    <location>
        <begin position="1"/>
        <end position="27"/>
    </location>
</feature>
<dbReference type="EMBL" id="CP111018">
    <property type="protein sequence ID" value="WAR10830.1"/>
    <property type="molecule type" value="Genomic_DNA"/>
</dbReference>
<evidence type="ECO:0000313" key="5">
    <source>
        <dbReference type="Proteomes" id="UP001164746"/>
    </source>
</evidence>
<proteinExistence type="predicted"/>
<reference evidence="4" key="1">
    <citation type="submission" date="2022-11" db="EMBL/GenBank/DDBJ databases">
        <title>Centuries of genome instability and evolution in soft-shell clam transmissible cancer (bioRxiv).</title>
        <authorList>
            <person name="Hart S.F.M."/>
            <person name="Yonemitsu M.A."/>
            <person name="Giersch R.M."/>
            <person name="Beal B.F."/>
            <person name="Arriagada G."/>
            <person name="Davis B.W."/>
            <person name="Ostrander E.A."/>
            <person name="Goff S.P."/>
            <person name="Metzger M.J."/>
        </authorList>
    </citation>
    <scope>NUCLEOTIDE SEQUENCE</scope>
    <source>
        <strain evidence="4">MELC-2E11</strain>
        <tissue evidence="4">Siphon/mantle</tissue>
    </source>
</reference>
<evidence type="ECO:0000313" key="4">
    <source>
        <dbReference type="EMBL" id="WAR10830.1"/>
    </source>
</evidence>
<dbReference type="Proteomes" id="UP001164746">
    <property type="component" value="Chromosome 7"/>
</dbReference>
<comment type="caution">
    <text evidence="1">Lacks conserved residue(s) required for the propagation of feature annotation.</text>
</comment>